<sequence length="199" mass="21361">MSSDVKTILHIDASARKTGSVTRELTETLVKSLATANRDAKILTRDVSQGLPFIDETWVGATFTDPAERTPEQRLKLAVSDTLVSELKAADVVVIGTPIYNFSVPAALKAWIDQVARARETFQYTENGPVGLLKDKKAIIAVASGGTQAGSEIDFATTYLKHFLGFLGITDVTVIAADQLMVNPDKRADAISLAEQLAA</sequence>
<organism evidence="8 9">
    <name type="scientific">Roseibium alexandrii</name>
    <dbReference type="NCBI Taxonomy" id="388408"/>
    <lineage>
        <taxon>Bacteria</taxon>
        <taxon>Pseudomonadati</taxon>
        <taxon>Pseudomonadota</taxon>
        <taxon>Alphaproteobacteria</taxon>
        <taxon>Hyphomicrobiales</taxon>
        <taxon>Stappiaceae</taxon>
        <taxon>Roseibium</taxon>
    </lineage>
</organism>
<evidence type="ECO:0000256" key="3">
    <source>
        <dbReference type="ARBA" id="ARBA00023002"/>
    </source>
</evidence>
<keyword evidence="3 6" id="KW-0560">Oxidoreductase</keyword>
<dbReference type="PANTHER" id="PTHR43741:SF4">
    <property type="entry name" value="FMN-DEPENDENT NADH:QUINONE OXIDOREDUCTASE"/>
    <property type="match status" value="1"/>
</dbReference>
<dbReference type="Proteomes" id="UP000053235">
    <property type="component" value="Unassembled WGS sequence"/>
</dbReference>
<comment type="function">
    <text evidence="6">Quinone reductase that provides resistance to thiol-specific stress caused by electrophilic quinones.</text>
</comment>
<keyword evidence="9" id="KW-1185">Reference proteome</keyword>
<evidence type="ECO:0000259" key="7">
    <source>
        <dbReference type="Pfam" id="PF02525"/>
    </source>
</evidence>
<dbReference type="HAMAP" id="MF_01216">
    <property type="entry name" value="Azoreductase_type1"/>
    <property type="match status" value="1"/>
</dbReference>
<protein>
    <recommendedName>
        <fullName evidence="6">FMN dependent NADH:quinone oxidoreductase</fullName>
        <ecNumber evidence="6">1.6.5.-</ecNumber>
    </recommendedName>
    <alternativeName>
        <fullName evidence="6">Azo-dye reductase</fullName>
    </alternativeName>
    <alternativeName>
        <fullName evidence="6">FMN-dependent NADH-azo compound oxidoreductase</fullName>
    </alternativeName>
    <alternativeName>
        <fullName evidence="6">FMN-dependent NADH-azoreductase</fullName>
        <ecNumber evidence="6">1.7.1.17</ecNumber>
    </alternativeName>
</protein>
<dbReference type="EC" id="1.7.1.17" evidence="6"/>
<comment type="cofactor">
    <cofactor evidence="6">
        <name>FMN</name>
        <dbReference type="ChEBI" id="CHEBI:58210"/>
    </cofactor>
    <text evidence="6">Binds 1 FMN per subunit.</text>
</comment>
<dbReference type="PANTHER" id="PTHR43741">
    <property type="entry name" value="FMN-DEPENDENT NADH-AZOREDUCTASE 1"/>
    <property type="match status" value="1"/>
</dbReference>
<evidence type="ECO:0000256" key="5">
    <source>
        <dbReference type="ARBA" id="ARBA00048542"/>
    </source>
</evidence>
<dbReference type="RefSeq" id="WP_040452379.1">
    <property type="nucleotide sequence ID" value="NZ_CXWD01000009.1"/>
</dbReference>
<dbReference type="AlphaFoldDB" id="A0A0M7A708"/>
<evidence type="ECO:0000256" key="6">
    <source>
        <dbReference type="HAMAP-Rule" id="MF_01216"/>
    </source>
</evidence>
<gene>
    <name evidence="6 8" type="primary">azoR</name>
    <name evidence="8" type="ORF">LAX5112_02569</name>
</gene>
<comment type="function">
    <text evidence="6">Also exhibits azoreductase activity. Catalyzes the reductive cleavage of the azo bond in aromatic azo compounds to the corresponding amines.</text>
</comment>
<dbReference type="Gene3D" id="3.40.50.360">
    <property type="match status" value="1"/>
</dbReference>
<dbReference type="GO" id="GO:0009055">
    <property type="term" value="F:electron transfer activity"/>
    <property type="evidence" value="ECO:0007669"/>
    <property type="project" value="UniProtKB-UniRule"/>
</dbReference>
<keyword evidence="1 6" id="KW-0285">Flavoprotein</keyword>
<keyword evidence="4 6" id="KW-0520">NAD</keyword>
<dbReference type="SUPFAM" id="SSF52218">
    <property type="entry name" value="Flavoproteins"/>
    <property type="match status" value="1"/>
</dbReference>
<comment type="caution">
    <text evidence="6">Lacks conserved residue(s) required for the propagation of feature annotation.</text>
</comment>
<dbReference type="OrthoDB" id="9787136at2"/>
<evidence type="ECO:0000256" key="2">
    <source>
        <dbReference type="ARBA" id="ARBA00022643"/>
    </source>
</evidence>
<dbReference type="STRING" id="388408.LAX5112_02569"/>
<dbReference type="InterPro" id="IPR050104">
    <property type="entry name" value="FMN-dep_NADH:Q_OxRdtase_AzoR1"/>
</dbReference>
<dbReference type="InterPro" id="IPR029039">
    <property type="entry name" value="Flavoprotein-like_sf"/>
</dbReference>
<dbReference type="GO" id="GO:0016652">
    <property type="term" value="F:oxidoreductase activity, acting on NAD(P)H as acceptor"/>
    <property type="evidence" value="ECO:0007669"/>
    <property type="project" value="UniProtKB-UniRule"/>
</dbReference>
<evidence type="ECO:0000313" key="9">
    <source>
        <dbReference type="Proteomes" id="UP000053235"/>
    </source>
</evidence>
<comment type="subunit">
    <text evidence="6">Homodimer.</text>
</comment>
<keyword evidence="2 6" id="KW-0288">FMN</keyword>
<name>A0A0M7A708_9HYPH</name>
<comment type="similarity">
    <text evidence="6">Belongs to the azoreductase type 1 family.</text>
</comment>
<evidence type="ECO:0000313" key="8">
    <source>
        <dbReference type="EMBL" id="CTQ70669.1"/>
    </source>
</evidence>
<comment type="catalytic activity">
    <reaction evidence="6">
        <text>2 a quinone + NADH + H(+) = 2 a 1,4-benzosemiquinone + NAD(+)</text>
        <dbReference type="Rhea" id="RHEA:65952"/>
        <dbReference type="ChEBI" id="CHEBI:15378"/>
        <dbReference type="ChEBI" id="CHEBI:57540"/>
        <dbReference type="ChEBI" id="CHEBI:57945"/>
        <dbReference type="ChEBI" id="CHEBI:132124"/>
        <dbReference type="ChEBI" id="CHEBI:134225"/>
    </reaction>
</comment>
<dbReference type="EMBL" id="CXWD01000009">
    <property type="protein sequence ID" value="CTQ70669.1"/>
    <property type="molecule type" value="Genomic_DNA"/>
</dbReference>
<accession>A0A0M7A708</accession>
<evidence type="ECO:0000256" key="4">
    <source>
        <dbReference type="ARBA" id="ARBA00023027"/>
    </source>
</evidence>
<comment type="catalytic activity">
    <reaction evidence="5">
        <text>N,N-dimethyl-1,4-phenylenediamine + anthranilate + 2 NAD(+) = 2-(4-dimethylaminophenyl)diazenylbenzoate + 2 NADH + 2 H(+)</text>
        <dbReference type="Rhea" id="RHEA:55872"/>
        <dbReference type="ChEBI" id="CHEBI:15378"/>
        <dbReference type="ChEBI" id="CHEBI:15783"/>
        <dbReference type="ChEBI" id="CHEBI:16567"/>
        <dbReference type="ChEBI" id="CHEBI:57540"/>
        <dbReference type="ChEBI" id="CHEBI:57945"/>
        <dbReference type="ChEBI" id="CHEBI:71579"/>
        <dbReference type="EC" id="1.7.1.17"/>
    </reaction>
    <physiologicalReaction direction="right-to-left" evidence="5">
        <dbReference type="Rhea" id="RHEA:55874"/>
    </physiologicalReaction>
</comment>
<reference evidence="9" key="1">
    <citation type="submission" date="2015-07" db="EMBL/GenBank/DDBJ databases">
        <authorList>
            <person name="Rodrigo-Torres Lidia"/>
            <person name="Arahal R.David."/>
        </authorList>
    </citation>
    <scope>NUCLEOTIDE SEQUENCE [LARGE SCALE GENOMIC DNA]</scope>
    <source>
        <strain evidence="9">CECT 5112</strain>
    </source>
</reference>
<dbReference type="Pfam" id="PF02525">
    <property type="entry name" value="Flavodoxin_2"/>
    <property type="match status" value="1"/>
</dbReference>
<evidence type="ECO:0000256" key="1">
    <source>
        <dbReference type="ARBA" id="ARBA00022630"/>
    </source>
</evidence>
<feature type="domain" description="Flavodoxin-like fold" evidence="7">
    <location>
        <begin position="6"/>
        <end position="194"/>
    </location>
</feature>
<proteinExistence type="inferred from homology"/>
<dbReference type="InterPro" id="IPR023048">
    <property type="entry name" value="NADH:quinone_OxRdtase_FMN_depd"/>
</dbReference>
<feature type="binding site" evidence="6">
    <location>
        <position position="14"/>
    </location>
    <ligand>
        <name>FMN</name>
        <dbReference type="ChEBI" id="CHEBI:58210"/>
    </ligand>
</feature>
<dbReference type="InterPro" id="IPR003680">
    <property type="entry name" value="Flavodoxin_fold"/>
</dbReference>
<dbReference type="GO" id="GO:0016655">
    <property type="term" value="F:oxidoreductase activity, acting on NAD(P)H, quinone or similar compound as acceptor"/>
    <property type="evidence" value="ECO:0007669"/>
    <property type="project" value="InterPro"/>
</dbReference>
<dbReference type="EC" id="1.6.5.-" evidence="6"/>
<dbReference type="GO" id="GO:0010181">
    <property type="term" value="F:FMN binding"/>
    <property type="evidence" value="ECO:0007669"/>
    <property type="project" value="UniProtKB-UniRule"/>
</dbReference>